<evidence type="ECO:0000313" key="2">
    <source>
        <dbReference type="Proteomes" id="UP000054988"/>
    </source>
</evidence>
<protein>
    <submittedName>
        <fullName evidence="1">Uncharacterized protein</fullName>
    </submittedName>
</protein>
<sequence length="35" mass="4092">MADLEEMKIEDNSLKIHTVTEHLKGRGRLNHFVKT</sequence>
<dbReference type="EMBL" id="LATX01001426">
    <property type="protein sequence ID" value="KTB41742.1"/>
    <property type="molecule type" value="Genomic_DNA"/>
</dbReference>
<dbReference type="AlphaFoldDB" id="A0A0W0FZN2"/>
<comment type="caution">
    <text evidence="1">The sequence shown here is derived from an EMBL/GenBank/DDBJ whole genome shotgun (WGS) entry which is preliminary data.</text>
</comment>
<accession>A0A0W0FZN2</accession>
<evidence type="ECO:0000313" key="1">
    <source>
        <dbReference type="EMBL" id="KTB41742.1"/>
    </source>
</evidence>
<gene>
    <name evidence="1" type="ORF">WG66_5668</name>
</gene>
<reference evidence="1 2" key="1">
    <citation type="submission" date="2015-12" db="EMBL/GenBank/DDBJ databases">
        <title>Draft genome sequence of Moniliophthora roreri, the causal agent of frosty pod rot of cacao.</title>
        <authorList>
            <person name="Aime M.C."/>
            <person name="Diaz-Valderrama J.R."/>
            <person name="Kijpornyongpan T."/>
            <person name="Phillips-Mora W."/>
        </authorList>
    </citation>
    <scope>NUCLEOTIDE SEQUENCE [LARGE SCALE GENOMIC DNA]</scope>
    <source>
        <strain evidence="1 2">MCA 2952</strain>
    </source>
</reference>
<name>A0A0W0FZN2_MONRR</name>
<dbReference type="Proteomes" id="UP000054988">
    <property type="component" value="Unassembled WGS sequence"/>
</dbReference>
<organism evidence="1 2">
    <name type="scientific">Moniliophthora roreri</name>
    <name type="common">Frosty pod rot fungus</name>
    <name type="synonym">Monilia roreri</name>
    <dbReference type="NCBI Taxonomy" id="221103"/>
    <lineage>
        <taxon>Eukaryota</taxon>
        <taxon>Fungi</taxon>
        <taxon>Dikarya</taxon>
        <taxon>Basidiomycota</taxon>
        <taxon>Agaricomycotina</taxon>
        <taxon>Agaricomycetes</taxon>
        <taxon>Agaricomycetidae</taxon>
        <taxon>Agaricales</taxon>
        <taxon>Marasmiineae</taxon>
        <taxon>Marasmiaceae</taxon>
        <taxon>Moniliophthora</taxon>
    </lineage>
</organism>
<proteinExistence type="predicted"/>